<comment type="catalytic activity">
    <reaction evidence="3">
        <text>L-methionyl-[protein] + [thioredoxin]-disulfide + H2O = L-methionyl-(S)-S-oxide-[protein] + [thioredoxin]-dithiol</text>
        <dbReference type="Rhea" id="RHEA:14217"/>
        <dbReference type="Rhea" id="RHEA-COMP:10698"/>
        <dbReference type="Rhea" id="RHEA-COMP:10700"/>
        <dbReference type="Rhea" id="RHEA-COMP:12313"/>
        <dbReference type="Rhea" id="RHEA-COMP:12315"/>
        <dbReference type="ChEBI" id="CHEBI:15377"/>
        <dbReference type="ChEBI" id="CHEBI:16044"/>
        <dbReference type="ChEBI" id="CHEBI:29950"/>
        <dbReference type="ChEBI" id="CHEBI:44120"/>
        <dbReference type="ChEBI" id="CHEBI:50058"/>
        <dbReference type="EC" id="1.8.4.11"/>
    </reaction>
</comment>
<dbReference type="PANTHER" id="PTHR42799">
    <property type="entry name" value="MITOCHONDRIAL PEPTIDE METHIONINE SULFOXIDE REDUCTASE"/>
    <property type="match status" value="1"/>
</dbReference>
<sequence>MTSSLFGSSAKSRLVTPDEALPGRPTRTFNVPTRHEVLGTPLEGPFPDGMSILYLGFGCFWGAEKRLWRVPGVYTTAVGYQGGISPNPSYEEVCSGRTGHAENVLVVYDSAIVSTYDILKVFWENHDPTQGFRQGNDIGTQYRSALYWTTDEQADIAQRTRDAYDAVLQARGYGGVTTELGSAQGLPFFYAEDYHQQYLYKNPRGYDCHAETGIALPPL</sequence>
<proteinExistence type="inferred from homology"/>
<accession>A0A6J7JKQ6</accession>
<dbReference type="HAMAP" id="MF_01401">
    <property type="entry name" value="MsrA"/>
    <property type="match status" value="1"/>
</dbReference>
<dbReference type="EC" id="1.8.4.11" evidence="1"/>
<name>A0A6J7JKQ6_9ZZZZ</name>
<dbReference type="InterPro" id="IPR002569">
    <property type="entry name" value="Met_Sox_Rdtase_MsrA_dom"/>
</dbReference>
<evidence type="ECO:0000313" key="6">
    <source>
        <dbReference type="EMBL" id="CAB4943171.1"/>
    </source>
</evidence>
<keyword evidence="2" id="KW-0560">Oxidoreductase</keyword>
<comment type="catalytic activity">
    <reaction evidence="4">
        <text>[thioredoxin]-disulfide + L-methionine + H2O = L-methionine (S)-S-oxide + [thioredoxin]-dithiol</text>
        <dbReference type="Rhea" id="RHEA:19993"/>
        <dbReference type="Rhea" id="RHEA-COMP:10698"/>
        <dbReference type="Rhea" id="RHEA-COMP:10700"/>
        <dbReference type="ChEBI" id="CHEBI:15377"/>
        <dbReference type="ChEBI" id="CHEBI:29950"/>
        <dbReference type="ChEBI" id="CHEBI:50058"/>
        <dbReference type="ChEBI" id="CHEBI:57844"/>
        <dbReference type="ChEBI" id="CHEBI:58772"/>
        <dbReference type="EC" id="1.8.4.11"/>
    </reaction>
</comment>
<dbReference type="PANTHER" id="PTHR42799:SF2">
    <property type="entry name" value="MITOCHONDRIAL PEPTIDE METHIONINE SULFOXIDE REDUCTASE"/>
    <property type="match status" value="1"/>
</dbReference>
<evidence type="ECO:0000256" key="4">
    <source>
        <dbReference type="ARBA" id="ARBA00048782"/>
    </source>
</evidence>
<dbReference type="InterPro" id="IPR050162">
    <property type="entry name" value="MsrA_MetSO_reductase"/>
</dbReference>
<dbReference type="SUPFAM" id="SSF55068">
    <property type="entry name" value="Peptide methionine sulfoxide reductase"/>
    <property type="match status" value="1"/>
</dbReference>
<evidence type="ECO:0000259" key="5">
    <source>
        <dbReference type="Pfam" id="PF01625"/>
    </source>
</evidence>
<evidence type="ECO:0000256" key="3">
    <source>
        <dbReference type="ARBA" id="ARBA00047806"/>
    </source>
</evidence>
<dbReference type="Gene3D" id="3.30.1060.10">
    <property type="entry name" value="Peptide methionine sulphoxide reductase MsrA"/>
    <property type="match status" value="1"/>
</dbReference>
<dbReference type="Pfam" id="PF01625">
    <property type="entry name" value="PMSR"/>
    <property type="match status" value="1"/>
</dbReference>
<evidence type="ECO:0000256" key="1">
    <source>
        <dbReference type="ARBA" id="ARBA00012502"/>
    </source>
</evidence>
<dbReference type="NCBIfam" id="TIGR00401">
    <property type="entry name" value="msrA"/>
    <property type="match status" value="1"/>
</dbReference>
<dbReference type="GO" id="GO:0005737">
    <property type="term" value="C:cytoplasm"/>
    <property type="evidence" value="ECO:0007669"/>
    <property type="project" value="TreeGrafter"/>
</dbReference>
<dbReference type="GO" id="GO:0008113">
    <property type="term" value="F:peptide-methionine (S)-S-oxide reductase activity"/>
    <property type="evidence" value="ECO:0007669"/>
    <property type="project" value="UniProtKB-EC"/>
</dbReference>
<feature type="domain" description="Peptide methionine sulphoxide reductase MsrA" evidence="5">
    <location>
        <begin position="54"/>
        <end position="207"/>
    </location>
</feature>
<dbReference type="GO" id="GO:0034599">
    <property type="term" value="P:cellular response to oxidative stress"/>
    <property type="evidence" value="ECO:0007669"/>
    <property type="project" value="TreeGrafter"/>
</dbReference>
<gene>
    <name evidence="6" type="ORF">UFOPK3752_01189</name>
    <name evidence="7" type="ORF">UFOPK4150_01586</name>
</gene>
<reference evidence="6" key="1">
    <citation type="submission" date="2020-05" db="EMBL/GenBank/DDBJ databases">
        <authorList>
            <person name="Chiriac C."/>
            <person name="Salcher M."/>
            <person name="Ghai R."/>
            <person name="Kavagutti S V."/>
        </authorList>
    </citation>
    <scope>NUCLEOTIDE SEQUENCE</scope>
</reference>
<organism evidence="6">
    <name type="scientific">freshwater metagenome</name>
    <dbReference type="NCBI Taxonomy" id="449393"/>
    <lineage>
        <taxon>unclassified sequences</taxon>
        <taxon>metagenomes</taxon>
        <taxon>ecological metagenomes</taxon>
    </lineage>
</organism>
<dbReference type="EMBL" id="CAFBPU010000034">
    <property type="protein sequence ID" value="CAB5036040.1"/>
    <property type="molecule type" value="Genomic_DNA"/>
</dbReference>
<dbReference type="EMBL" id="CAFBND010000042">
    <property type="protein sequence ID" value="CAB4943171.1"/>
    <property type="molecule type" value="Genomic_DNA"/>
</dbReference>
<evidence type="ECO:0000313" key="7">
    <source>
        <dbReference type="EMBL" id="CAB5036040.1"/>
    </source>
</evidence>
<evidence type="ECO:0000256" key="2">
    <source>
        <dbReference type="ARBA" id="ARBA00023002"/>
    </source>
</evidence>
<dbReference type="AlphaFoldDB" id="A0A6J7JKQ6"/>
<protein>
    <recommendedName>
        <fullName evidence="1">peptide-methionine (S)-S-oxide reductase</fullName>
        <ecNumber evidence="1">1.8.4.11</ecNumber>
    </recommendedName>
</protein>
<dbReference type="InterPro" id="IPR036509">
    <property type="entry name" value="Met_Sox_Rdtase_MsrA_sf"/>
</dbReference>